<evidence type="ECO:0000256" key="1">
    <source>
        <dbReference type="ARBA" id="ARBA00022723"/>
    </source>
</evidence>
<keyword evidence="1" id="KW-0479">Metal-binding</keyword>
<dbReference type="SMART" id="SM00355">
    <property type="entry name" value="ZnF_C2H2"/>
    <property type="match status" value="6"/>
</dbReference>
<dbReference type="InterPro" id="IPR013087">
    <property type="entry name" value="Znf_C2H2_type"/>
</dbReference>
<accession>U5EQM9</accession>
<keyword evidence="4" id="KW-0862">Zinc</keyword>
<dbReference type="SUPFAM" id="SSF57667">
    <property type="entry name" value="beta-beta-alpha zinc fingers"/>
    <property type="match status" value="1"/>
</dbReference>
<feature type="compositionally biased region" description="Polar residues" evidence="6">
    <location>
        <begin position="220"/>
        <end position="234"/>
    </location>
</feature>
<dbReference type="GO" id="GO:0000981">
    <property type="term" value="F:DNA-binding transcription factor activity, RNA polymerase II-specific"/>
    <property type="evidence" value="ECO:0007669"/>
    <property type="project" value="TreeGrafter"/>
</dbReference>
<evidence type="ECO:0000256" key="3">
    <source>
        <dbReference type="ARBA" id="ARBA00022771"/>
    </source>
</evidence>
<keyword evidence="2" id="KW-0677">Repeat</keyword>
<feature type="domain" description="C2H2-type" evidence="7">
    <location>
        <begin position="274"/>
        <end position="296"/>
    </location>
</feature>
<feature type="region of interest" description="Disordered" evidence="6">
    <location>
        <begin position="180"/>
        <end position="260"/>
    </location>
</feature>
<proteinExistence type="evidence at transcript level"/>
<feature type="compositionally biased region" description="Low complexity" evidence="6">
    <location>
        <begin position="246"/>
        <end position="255"/>
    </location>
</feature>
<evidence type="ECO:0000313" key="8">
    <source>
        <dbReference type="EMBL" id="JAB55676.1"/>
    </source>
</evidence>
<sequence length="325" mass="37649">QCSNQLKRKHDESTSSSNNPKFTKTCDECNSKFQPHDYRKHMIQAHNIFECYMCKKDYNLTDFRIHIRDVHTVPPSCNACNLQLNRDHELERNKNEQIFKNLLKYVSKNPKKITCPICTLIVNSDIVSLISHLKIHYNHSNYACEYCFDVFDGALKLISHKEAAHKAIISLLSSIKPLEQSSQISNTKTRNQNNRRKYQTKNEKTDQPPTGSSEIKPLEQSLQTSNNQQKTGQPPTGPSELKPLEQSSQTSNNQQKTGKTPTVKVILKTFEIFYKCPVCPVKYTKKDLMCRHVKIHKEAFICEYCFVKFNSLKLLKNHLLHHVIK</sequence>
<dbReference type="GO" id="GO:0005634">
    <property type="term" value="C:nucleus"/>
    <property type="evidence" value="ECO:0007669"/>
    <property type="project" value="TreeGrafter"/>
</dbReference>
<keyword evidence="3 5" id="KW-0863">Zinc-finger</keyword>
<dbReference type="Pfam" id="PF00096">
    <property type="entry name" value="zf-C2H2"/>
    <property type="match status" value="1"/>
</dbReference>
<dbReference type="PROSITE" id="PS00028">
    <property type="entry name" value="ZINC_FINGER_C2H2_1"/>
    <property type="match status" value="3"/>
</dbReference>
<protein>
    <submittedName>
        <fullName evidence="8">Putative zinc finger protein</fullName>
    </submittedName>
</protein>
<reference evidence="8" key="1">
    <citation type="journal article" date="2014" name="Insect Biochem. Mol. Biol.">
        <title>An insight into the sialome of the frog biting fly, Corethrella appendiculata.</title>
        <authorList>
            <person name="Ribeiro J.M.C."/>
            <person name="Chagas A.C."/>
            <person name="Pham V.M."/>
            <person name="Lounibos L.P."/>
            <person name="Calvo E."/>
        </authorList>
    </citation>
    <scope>NUCLEOTIDE SEQUENCE</scope>
    <source>
        <tissue evidence="8">Salivary glands</tissue>
    </source>
</reference>
<evidence type="ECO:0000256" key="5">
    <source>
        <dbReference type="PROSITE-ProRule" id="PRU00042"/>
    </source>
</evidence>
<name>U5EQM9_9DIPT</name>
<feature type="region of interest" description="Disordered" evidence="6">
    <location>
        <begin position="1"/>
        <end position="20"/>
    </location>
</feature>
<dbReference type="EMBL" id="GANO01004195">
    <property type="protein sequence ID" value="JAB55676.1"/>
    <property type="molecule type" value="mRNA"/>
</dbReference>
<dbReference type="PANTHER" id="PTHR24409:SF295">
    <property type="entry name" value="AZ2-RELATED"/>
    <property type="match status" value="1"/>
</dbReference>
<evidence type="ECO:0000259" key="7">
    <source>
        <dbReference type="PROSITE" id="PS50157"/>
    </source>
</evidence>
<evidence type="ECO:0000256" key="4">
    <source>
        <dbReference type="ARBA" id="ARBA00022833"/>
    </source>
</evidence>
<evidence type="ECO:0000256" key="6">
    <source>
        <dbReference type="SAM" id="MobiDB-lite"/>
    </source>
</evidence>
<dbReference type="PANTHER" id="PTHR24409">
    <property type="entry name" value="ZINC FINGER PROTEIN 142"/>
    <property type="match status" value="1"/>
</dbReference>
<dbReference type="PROSITE" id="PS50157">
    <property type="entry name" value="ZINC_FINGER_C2H2_2"/>
    <property type="match status" value="1"/>
</dbReference>
<dbReference type="GO" id="GO:0000977">
    <property type="term" value="F:RNA polymerase II transcription regulatory region sequence-specific DNA binding"/>
    <property type="evidence" value="ECO:0007669"/>
    <property type="project" value="TreeGrafter"/>
</dbReference>
<dbReference type="AlphaFoldDB" id="U5EQM9"/>
<feature type="non-terminal residue" evidence="8">
    <location>
        <position position="1"/>
    </location>
</feature>
<dbReference type="InterPro" id="IPR036236">
    <property type="entry name" value="Znf_C2H2_sf"/>
</dbReference>
<dbReference type="GO" id="GO:0008270">
    <property type="term" value="F:zinc ion binding"/>
    <property type="evidence" value="ECO:0007669"/>
    <property type="project" value="UniProtKB-KW"/>
</dbReference>
<evidence type="ECO:0000256" key="2">
    <source>
        <dbReference type="ARBA" id="ARBA00022737"/>
    </source>
</evidence>
<organism evidence="8">
    <name type="scientific">Corethrella appendiculata</name>
    <dbReference type="NCBI Taxonomy" id="1370023"/>
    <lineage>
        <taxon>Eukaryota</taxon>
        <taxon>Metazoa</taxon>
        <taxon>Ecdysozoa</taxon>
        <taxon>Arthropoda</taxon>
        <taxon>Hexapoda</taxon>
        <taxon>Insecta</taxon>
        <taxon>Pterygota</taxon>
        <taxon>Neoptera</taxon>
        <taxon>Endopterygota</taxon>
        <taxon>Diptera</taxon>
        <taxon>Nematocera</taxon>
        <taxon>Culicoidea</taxon>
        <taxon>Chaoboridae</taxon>
        <taxon>Corethrella</taxon>
    </lineage>
</organism>
<dbReference type="Gene3D" id="3.30.160.60">
    <property type="entry name" value="Classic Zinc Finger"/>
    <property type="match status" value="2"/>
</dbReference>